<gene>
    <name evidence="2" type="ORF">C4N9_04970</name>
</gene>
<keyword evidence="1" id="KW-0732">Signal</keyword>
<sequence>MTHPRKISMLLAAAAALGAGAAGATTLVSGTNTVFVHQSPGGTVIRQGGPDARVSVLRSATPLRFEETRVIVELQEPGFAQVPRMSFLWYLLPWNWGAEPVARAPRAEIRPRVAPAESGVNRAEAMMGRVLSRMDR</sequence>
<organism evidence="2 3">
    <name type="scientific">Pararhodobacter marinus</name>
    <dbReference type="NCBI Taxonomy" id="2184063"/>
    <lineage>
        <taxon>Bacteria</taxon>
        <taxon>Pseudomonadati</taxon>
        <taxon>Pseudomonadota</taxon>
        <taxon>Alphaproteobacteria</taxon>
        <taxon>Rhodobacterales</taxon>
        <taxon>Paracoccaceae</taxon>
        <taxon>Pararhodobacter</taxon>
    </lineage>
</organism>
<evidence type="ECO:0000313" key="2">
    <source>
        <dbReference type="EMBL" id="PWE30065.1"/>
    </source>
</evidence>
<evidence type="ECO:0000313" key="3">
    <source>
        <dbReference type="Proteomes" id="UP000244940"/>
    </source>
</evidence>
<dbReference type="RefSeq" id="WP_109532213.1">
    <property type="nucleotide sequence ID" value="NZ_QEYD01000003.1"/>
</dbReference>
<name>A0A2U2CDT2_9RHOB</name>
<protein>
    <submittedName>
        <fullName evidence="2">Uncharacterized protein</fullName>
    </submittedName>
</protein>
<dbReference type="Proteomes" id="UP000244940">
    <property type="component" value="Unassembled WGS sequence"/>
</dbReference>
<dbReference type="AlphaFoldDB" id="A0A2U2CDT2"/>
<proteinExistence type="predicted"/>
<evidence type="ECO:0000256" key="1">
    <source>
        <dbReference type="SAM" id="SignalP"/>
    </source>
</evidence>
<feature type="chain" id="PRO_5015434177" evidence="1">
    <location>
        <begin position="25"/>
        <end position="136"/>
    </location>
</feature>
<dbReference type="EMBL" id="QEYD01000003">
    <property type="protein sequence ID" value="PWE30065.1"/>
    <property type="molecule type" value="Genomic_DNA"/>
</dbReference>
<keyword evidence="3" id="KW-1185">Reference proteome</keyword>
<feature type="signal peptide" evidence="1">
    <location>
        <begin position="1"/>
        <end position="24"/>
    </location>
</feature>
<comment type="caution">
    <text evidence="2">The sequence shown here is derived from an EMBL/GenBank/DDBJ whole genome shotgun (WGS) entry which is preliminary data.</text>
</comment>
<reference evidence="2 3" key="1">
    <citation type="submission" date="2018-05" db="EMBL/GenBank/DDBJ databases">
        <title>Pararhodobacter marina sp. nov., isolated from deep-sea water of the Indian Ocean.</title>
        <authorList>
            <person name="Lai Q.Sr."/>
            <person name="Liu X."/>
            <person name="Shao Z."/>
        </authorList>
    </citation>
    <scope>NUCLEOTIDE SEQUENCE [LARGE SCALE GENOMIC DNA]</scope>
    <source>
        <strain evidence="2 3">CIC4N-9</strain>
    </source>
</reference>
<dbReference type="GeneID" id="94364230"/>
<accession>A0A2U2CDT2</accession>